<dbReference type="WBParaSite" id="nRc.2.0.1.t38657-RA">
    <property type="protein sequence ID" value="nRc.2.0.1.t38657-RA"/>
    <property type="gene ID" value="nRc.2.0.1.g38657"/>
</dbReference>
<dbReference type="Proteomes" id="UP000887565">
    <property type="component" value="Unplaced"/>
</dbReference>
<protein>
    <submittedName>
        <fullName evidence="3">Uncharacterized protein</fullName>
    </submittedName>
</protein>
<name>A0A915KJQ5_ROMCU</name>
<evidence type="ECO:0000256" key="1">
    <source>
        <dbReference type="SAM" id="MobiDB-lite"/>
    </source>
</evidence>
<proteinExistence type="predicted"/>
<evidence type="ECO:0000313" key="3">
    <source>
        <dbReference type="WBParaSite" id="nRc.2.0.1.t38657-RA"/>
    </source>
</evidence>
<accession>A0A915KJQ5</accession>
<dbReference type="AlphaFoldDB" id="A0A915KJQ5"/>
<keyword evidence="2" id="KW-1185">Reference proteome</keyword>
<organism evidence="2 3">
    <name type="scientific">Romanomermis culicivorax</name>
    <name type="common">Nematode worm</name>
    <dbReference type="NCBI Taxonomy" id="13658"/>
    <lineage>
        <taxon>Eukaryota</taxon>
        <taxon>Metazoa</taxon>
        <taxon>Ecdysozoa</taxon>
        <taxon>Nematoda</taxon>
        <taxon>Enoplea</taxon>
        <taxon>Dorylaimia</taxon>
        <taxon>Mermithida</taxon>
        <taxon>Mermithoidea</taxon>
        <taxon>Mermithidae</taxon>
        <taxon>Romanomermis</taxon>
    </lineage>
</organism>
<feature type="compositionally biased region" description="Polar residues" evidence="1">
    <location>
        <begin position="1"/>
        <end position="29"/>
    </location>
</feature>
<evidence type="ECO:0000313" key="2">
    <source>
        <dbReference type="Proteomes" id="UP000887565"/>
    </source>
</evidence>
<feature type="region of interest" description="Disordered" evidence="1">
    <location>
        <begin position="1"/>
        <end position="30"/>
    </location>
</feature>
<reference evidence="3" key="1">
    <citation type="submission" date="2022-11" db="UniProtKB">
        <authorList>
            <consortium name="WormBaseParasite"/>
        </authorList>
    </citation>
    <scope>IDENTIFICATION</scope>
</reference>
<sequence>MSPTKYPQQMISEQNVPVQNVSNKTSPTKYPQLMVPEQQRAIAATITSWTRTNKRSIDGNSYQCTLENIRNKTKLLYRDMFRHYSISKNHNRCD</sequence>